<keyword evidence="1" id="KW-0812">Transmembrane</keyword>
<keyword evidence="1" id="KW-0472">Membrane</keyword>
<dbReference type="EMBL" id="CP109441">
    <property type="protein sequence ID" value="WUV45505.1"/>
    <property type="molecule type" value="Genomic_DNA"/>
</dbReference>
<dbReference type="NCBIfam" id="TIGR00996">
    <property type="entry name" value="Mtu_fam_mce"/>
    <property type="match status" value="1"/>
</dbReference>
<name>A0ABZ1YTA4_9NOCA</name>
<dbReference type="InterPro" id="IPR052336">
    <property type="entry name" value="MlaD_Phospholipid_Transporter"/>
</dbReference>
<evidence type="ECO:0000313" key="5">
    <source>
        <dbReference type="Proteomes" id="UP001432062"/>
    </source>
</evidence>
<dbReference type="Proteomes" id="UP001432062">
    <property type="component" value="Chromosome"/>
</dbReference>
<dbReference type="Pfam" id="PF11887">
    <property type="entry name" value="Mce4_CUP1"/>
    <property type="match status" value="1"/>
</dbReference>
<protein>
    <submittedName>
        <fullName evidence="4">MCE family protein</fullName>
    </submittedName>
</protein>
<dbReference type="InterPro" id="IPR005693">
    <property type="entry name" value="Mce"/>
</dbReference>
<dbReference type="InterPro" id="IPR003399">
    <property type="entry name" value="Mce/MlaD"/>
</dbReference>
<feature type="domain" description="Mammalian cell entry C-terminal" evidence="3">
    <location>
        <begin position="115"/>
        <end position="325"/>
    </location>
</feature>
<sequence>MNRSRALRLSIFVLVMLLVNGAMILVFTQVDAGGSRTYHAVFTDASGMRPGAKVRIAGVPVGSVGAVRYGEDHRAHVDFSITTNDRPTTSTRAAIRYEDLVGNRYLELQRGPDTTQLPVGGTIQPPNTAPALDLDALLGGFHPLLQALDPRQVNELSMALLKIFQGRAGTIADVLTRVGSVTSTLADRDQVIGRVITNLNTVLTEIASRGGQFSSTLDHLQQLVSGLAQDRDIIGHAVDSLDGAADAFTSLLADVRPDLSATVSQLNAALTPTTNHIDTLDEVLNRLPDDYRKLIRMGTYGSFFNFYLCGLSFKLTGADGHPVVLEMTDQQTGRCARK</sequence>
<dbReference type="PANTHER" id="PTHR33371:SF17">
    <property type="entry name" value="MCE-FAMILY PROTEIN MCE1B"/>
    <property type="match status" value="1"/>
</dbReference>
<evidence type="ECO:0000256" key="1">
    <source>
        <dbReference type="SAM" id="Phobius"/>
    </source>
</evidence>
<dbReference type="InterPro" id="IPR024516">
    <property type="entry name" value="Mce_C"/>
</dbReference>
<reference evidence="4" key="1">
    <citation type="submission" date="2022-10" db="EMBL/GenBank/DDBJ databases">
        <title>The complete genomes of actinobacterial strains from the NBC collection.</title>
        <authorList>
            <person name="Joergensen T.S."/>
            <person name="Alvarez Arevalo M."/>
            <person name="Sterndorff E.B."/>
            <person name="Faurdal D."/>
            <person name="Vuksanovic O."/>
            <person name="Mourched A.-S."/>
            <person name="Charusanti P."/>
            <person name="Shaw S."/>
            <person name="Blin K."/>
            <person name="Weber T."/>
        </authorList>
    </citation>
    <scope>NUCLEOTIDE SEQUENCE</scope>
    <source>
        <strain evidence="4">NBC_01482</strain>
    </source>
</reference>
<keyword evidence="5" id="KW-1185">Reference proteome</keyword>
<feature type="domain" description="Mce/MlaD" evidence="2">
    <location>
        <begin position="35"/>
        <end position="111"/>
    </location>
</feature>
<evidence type="ECO:0000259" key="2">
    <source>
        <dbReference type="Pfam" id="PF02470"/>
    </source>
</evidence>
<organism evidence="4 5">
    <name type="scientific">Nocardia vinacea</name>
    <dbReference type="NCBI Taxonomy" id="96468"/>
    <lineage>
        <taxon>Bacteria</taxon>
        <taxon>Bacillati</taxon>
        <taxon>Actinomycetota</taxon>
        <taxon>Actinomycetes</taxon>
        <taxon>Mycobacteriales</taxon>
        <taxon>Nocardiaceae</taxon>
        <taxon>Nocardia</taxon>
    </lineage>
</organism>
<dbReference type="PANTHER" id="PTHR33371">
    <property type="entry name" value="INTERMEMBRANE PHOSPHOLIPID TRANSPORT SYSTEM BINDING PROTEIN MLAD-RELATED"/>
    <property type="match status" value="1"/>
</dbReference>
<feature type="transmembrane region" description="Helical" evidence="1">
    <location>
        <begin position="7"/>
        <end position="27"/>
    </location>
</feature>
<keyword evidence="1" id="KW-1133">Transmembrane helix</keyword>
<dbReference type="RefSeq" id="WP_329408867.1">
    <property type="nucleotide sequence ID" value="NZ_CP109441.1"/>
</dbReference>
<gene>
    <name evidence="4" type="ORF">OG563_41465</name>
</gene>
<evidence type="ECO:0000313" key="4">
    <source>
        <dbReference type="EMBL" id="WUV45505.1"/>
    </source>
</evidence>
<accession>A0ABZ1YTA4</accession>
<dbReference type="Pfam" id="PF02470">
    <property type="entry name" value="MlaD"/>
    <property type="match status" value="1"/>
</dbReference>
<proteinExistence type="predicted"/>
<evidence type="ECO:0000259" key="3">
    <source>
        <dbReference type="Pfam" id="PF11887"/>
    </source>
</evidence>